<evidence type="ECO:0000256" key="6">
    <source>
        <dbReference type="ARBA" id="ARBA00023015"/>
    </source>
</evidence>
<keyword evidence="5" id="KW-0862">Zinc</keyword>
<keyword evidence="4 9" id="KW-0863">Zinc-finger</keyword>
<name>A0A146L586_LYGHE</name>
<dbReference type="GO" id="GO:0005654">
    <property type="term" value="C:nucleoplasm"/>
    <property type="evidence" value="ECO:0007669"/>
    <property type="project" value="TreeGrafter"/>
</dbReference>
<dbReference type="GO" id="GO:0008270">
    <property type="term" value="F:zinc ion binding"/>
    <property type="evidence" value="ECO:0007669"/>
    <property type="project" value="UniProtKB-KW"/>
</dbReference>
<dbReference type="AlphaFoldDB" id="A0A146L586"/>
<evidence type="ECO:0000259" key="11">
    <source>
        <dbReference type="PROSITE" id="PS50157"/>
    </source>
</evidence>
<feature type="domain" description="C2H2-type" evidence="11">
    <location>
        <begin position="352"/>
        <end position="379"/>
    </location>
</feature>
<evidence type="ECO:0000256" key="1">
    <source>
        <dbReference type="ARBA" id="ARBA00004123"/>
    </source>
</evidence>
<dbReference type="EMBL" id="GDHC01016253">
    <property type="protein sequence ID" value="JAQ02376.1"/>
    <property type="molecule type" value="Transcribed_RNA"/>
</dbReference>
<evidence type="ECO:0000256" key="8">
    <source>
        <dbReference type="ARBA" id="ARBA00023242"/>
    </source>
</evidence>
<protein>
    <submittedName>
        <fullName evidence="12">Zinc finger protein 648</fullName>
    </submittedName>
</protein>
<dbReference type="GO" id="GO:0000978">
    <property type="term" value="F:RNA polymerase II cis-regulatory region sequence-specific DNA binding"/>
    <property type="evidence" value="ECO:0007669"/>
    <property type="project" value="TreeGrafter"/>
</dbReference>
<comment type="subcellular location">
    <subcellularLocation>
        <location evidence="1">Nucleus</location>
    </subcellularLocation>
</comment>
<dbReference type="FunFam" id="3.30.160.60:FF:000446">
    <property type="entry name" value="Zinc finger protein"/>
    <property type="match status" value="1"/>
</dbReference>
<dbReference type="PANTHER" id="PTHR24399">
    <property type="entry name" value="ZINC FINGER AND BTB DOMAIN-CONTAINING"/>
    <property type="match status" value="1"/>
</dbReference>
<dbReference type="GO" id="GO:0001227">
    <property type="term" value="F:DNA-binding transcription repressor activity, RNA polymerase II-specific"/>
    <property type="evidence" value="ECO:0007669"/>
    <property type="project" value="TreeGrafter"/>
</dbReference>
<feature type="non-terminal residue" evidence="12">
    <location>
        <position position="1"/>
    </location>
</feature>
<dbReference type="SMART" id="SM00355">
    <property type="entry name" value="ZnF_C2H2"/>
    <property type="match status" value="11"/>
</dbReference>
<evidence type="ECO:0000256" key="4">
    <source>
        <dbReference type="ARBA" id="ARBA00022771"/>
    </source>
</evidence>
<dbReference type="FunFam" id="3.30.160.60:FF:000176">
    <property type="entry name" value="zinc finger protein 70"/>
    <property type="match status" value="1"/>
</dbReference>
<reference evidence="12" key="1">
    <citation type="journal article" date="2016" name="Gigascience">
        <title>De novo construction of an expanded transcriptome assembly for the western tarnished plant bug, Lygus hesperus.</title>
        <authorList>
            <person name="Tassone E.E."/>
            <person name="Geib S.M."/>
            <person name="Hall B."/>
            <person name="Fabrick J.A."/>
            <person name="Brent C.S."/>
            <person name="Hull J.J."/>
        </authorList>
    </citation>
    <scope>NUCLEOTIDE SEQUENCE</scope>
</reference>
<organism evidence="12">
    <name type="scientific">Lygus hesperus</name>
    <name type="common">Western plant bug</name>
    <dbReference type="NCBI Taxonomy" id="30085"/>
    <lineage>
        <taxon>Eukaryota</taxon>
        <taxon>Metazoa</taxon>
        <taxon>Ecdysozoa</taxon>
        <taxon>Arthropoda</taxon>
        <taxon>Hexapoda</taxon>
        <taxon>Insecta</taxon>
        <taxon>Pterygota</taxon>
        <taxon>Neoptera</taxon>
        <taxon>Paraneoptera</taxon>
        <taxon>Hemiptera</taxon>
        <taxon>Heteroptera</taxon>
        <taxon>Panheteroptera</taxon>
        <taxon>Cimicomorpha</taxon>
        <taxon>Miridae</taxon>
        <taxon>Mirini</taxon>
        <taxon>Lygus</taxon>
    </lineage>
</organism>
<evidence type="ECO:0000256" key="3">
    <source>
        <dbReference type="ARBA" id="ARBA00022737"/>
    </source>
</evidence>
<keyword evidence="7" id="KW-0804">Transcription</keyword>
<keyword evidence="6" id="KW-0805">Transcription regulation</keyword>
<sequence>STLKEESDNTFVKEELIINHEYDEDIREEPWPDHTDDVKVESEVNNHNSEGDVKIETLTTCVNEDERNSEGDVKIETLTTCVNEDERNSDGGDSVHFSCDFCDFKVSSEDEMKTHYLQNHVIGASQKHKPGKSSADKKYKKYNCPHCDYRSYLTAHVKRHVLIHTGETPYGCPNCDFKTRDSSTLRRHIRTQHENKLCDKKIVRGHVYRCTQCTYTARDRRWLTRHELTYHNSTTSRFKCPHCDFRCMQKNTFTNHVLMHNGIASHICQLCDYRTNIPSELNKHIIRKHTDEKPFECTECNYKTGSRSDLTKHSVIHKNIRPYSCSRCDYKCKRRGHLVAHQSVHDKNLGKYVCSFCKFKTLNISCLKIHVRKHTGERPYECEECEAKFSSSAGLKTHAFGHLKSWSQSCTICDFTTDKVQVFKCHVQTHCDSNKYRRSKQNNKSKANMDEDSLSSD</sequence>
<feature type="domain" description="C2H2-type" evidence="11">
    <location>
        <begin position="142"/>
        <end position="169"/>
    </location>
</feature>
<evidence type="ECO:0000256" key="5">
    <source>
        <dbReference type="ARBA" id="ARBA00022833"/>
    </source>
</evidence>
<dbReference type="InterPro" id="IPR036236">
    <property type="entry name" value="Znf_C2H2_sf"/>
</dbReference>
<keyword evidence="3" id="KW-0677">Repeat</keyword>
<feature type="domain" description="C2H2-type" evidence="11">
    <location>
        <begin position="380"/>
        <end position="402"/>
    </location>
</feature>
<dbReference type="InterPro" id="IPR013087">
    <property type="entry name" value="Znf_C2H2_type"/>
</dbReference>
<evidence type="ECO:0000313" key="12">
    <source>
        <dbReference type="EMBL" id="JAQ02376.1"/>
    </source>
</evidence>
<dbReference type="PROSITE" id="PS50157">
    <property type="entry name" value="ZINC_FINGER_C2H2_2"/>
    <property type="match status" value="7"/>
</dbReference>
<evidence type="ECO:0000256" key="2">
    <source>
        <dbReference type="ARBA" id="ARBA00022723"/>
    </source>
</evidence>
<proteinExistence type="predicted"/>
<dbReference type="SUPFAM" id="SSF57667">
    <property type="entry name" value="beta-beta-alpha zinc fingers"/>
    <property type="match status" value="4"/>
</dbReference>
<feature type="region of interest" description="Disordered" evidence="10">
    <location>
        <begin position="438"/>
        <end position="457"/>
    </location>
</feature>
<feature type="domain" description="C2H2-type" evidence="11">
    <location>
        <begin position="266"/>
        <end position="294"/>
    </location>
</feature>
<keyword evidence="8" id="KW-0539">Nucleus</keyword>
<dbReference type="Gene3D" id="3.30.160.60">
    <property type="entry name" value="Classic Zinc Finger"/>
    <property type="match status" value="6"/>
</dbReference>
<feature type="domain" description="C2H2-type" evidence="11">
    <location>
        <begin position="323"/>
        <end position="345"/>
    </location>
</feature>
<evidence type="ECO:0000256" key="9">
    <source>
        <dbReference type="PROSITE-ProRule" id="PRU00042"/>
    </source>
</evidence>
<feature type="domain" description="C2H2-type" evidence="11">
    <location>
        <begin position="170"/>
        <end position="196"/>
    </location>
</feature>
<keyword evidence="2" id="KW-0479">Metal-binding</keyword>
<dbReference type="Pfam" id="PF13909">
    <property type="entry name" value="zf-H2C2_5"/>
    <property type="match status" value="1"/>
</dbReference>
<evidence type="ECO:0000256" key="10">
    <source>
        <dbReference type="SAM" id="MobiDB-lite"/>
    </source>
</evidence>
<feature type="domain" description="C2H2-type" evidence="11">
    <location>
        <begin position="295"/>
        <end position="322"/>
    </location>
</feature>
<accession>A0A146L586</accession>
<dbReference type="PANTHER" id="PTHR24399:SF70">
    <property type="entry name" value="C2H2-TYPE DOMAIN-CONTAINING PROTEIN"/>
    <property type="match status" value="1"/>
</dbReference>
<gene>
    <name evidence="12" type="primary">ZNF648</name>
    <name evidence="12" type="ORF">g.43287</name>
</gene>
<evidence type="ECO:0000256" key="7">
    <source>
        <dbReference type="ARBA" id="ARBA00023163"/>
    </source>
</evidence>
<dbReference type="PROSITE" id="PS00028">
    <property type="entry name" value="ZINC_FINGER_C2H2_1"/>
    <property type="match status" value="4"/>
</dbReference>